<dbReference type="InterPro" id="IPR029066">
    <property type="entry name" value="PLP-binding_barrel"/>
</dbReference>
<dbReference type="CDD" id="cd00430">
    <property type="entry name" value="PLPDE_III_AR"/>
    <property type="match status" value="1"/>
</dbReference>
<dbReference type="InterPro" id="IPR011079">
    <property type="entry name" value="Ala_racemase_C"/>
</dbReference>
<keyword evidence="3 5" id="KW-0663">Pyridoxal phosphate</keyword>
<dbReference type="GO" id="GO:0030170">
    <property type="term" value="F:pyridoxal phosphate binding"/>
    <property type="evidence" value="ECO:0007669"/>
    <property type="project" value="UniProtKB-UniRule"/>
</dbReference>
<sequence length="395" mass="43388">MSNINTSESAIHRDSVASIYLQGKMRRRPTHAVIDLGALRSNYQFLHKLAGERPIMAVVKANAYGHGLEETARVLVKEGVAYFGVGFLEEGIALRRAGIRTPILVLGGAVGYQAALFLEYDLDLTISSIALARQVAQEVRNKGHSANVHLKIDTGMNRIGVSWQNAMPFIKEALSLEELNVVGIYSHLATSDESDTSYTKEQLQHFRKVLVELEELQRPIPRIHIANSGGLFFHEESLFNLVRLGISLYGCQPSDELDPPEGLTPVMSLVSEVVFVKRVPEGTPVSYGCTWKAPRETTIATVPIGYGDGYPRALSNKGQVLIRGERMPVVGTVCMDQLMVDCGETRVEVGDPVALIGAQGEDRISAEEVASWLDTISYEVTTQVNTRVPRVFVRG</sequence>
<feature type="active site" description="Proton acceptor; specific for L-alanine" evidence="5">
    <location>
        <position position="287"/>
    </location>
</feature>
<dbReference type="GO" id="GO:0009252">
    <property type="term" value="P:peptidoglycan biosynthetic process"/>
    <property type="evidence" value="ECO:0007669"/>
    <property type="project" value="TreeGrafter"/>
</dbReference>
<dbReference type="InterPro" id="IPR000821">
    <property type="entry name" value="Ala_racemase"/>
</dbReference>
<feature type="binding site" evidence="5 7">
    <location>
        <position position="158"/>
    </location>
    <ligand>
        <name>substrate</name>
    </ligand>
</feature>
<feature type="active site" description="Proton acceptor; specific for D-alanine" evidence="5">
    <location>
        <position position="60"/>
    </location>
</feature>
<feature type="domain" description="Alanine racemase C-terminal" evidence="8">
    <location>
        <begin position="266"/>
        <end position="393"/>
    </location>
</feature>
<dbReference type="HAMAP" id="MF_01201">
    <property type="entry name" value="Ala_racemase"/>
    <property type="match status" value="1"/>
</dbReference>
<comment type="function">
    <text evidence="5">Catalyzes the interconversion of L-alanine and D-alanine. May also act on other amino acids.</text>
</comment>
<evidence type="ECO:0000256" key="1">
    <source>
        <dbReference type="ARBA" id="ARBA00000316"/>
    </source>
</evidence>
<dbReference type="PANTHER" id="PTHR30511:SF0">
    <property type="entry name" value="ALANINE RACEMASE, CATABOLIC-RELATED"/>
    <property type="match status" value="1"/>
</dbReference>
<dbReference type="NCBIfam" id="TIGR00492">
    <property type="entry name" value="alr"/>
    <property type="match status" value="1"/>
</dbReference>
<protein>
    <recommendedName>
        <fullName evidence="5">Alanine racemase</fullName>
        <ecNumber evidence="5">5.1.1.1</ecNumber>
    </recommendedName>
</protein>
<comment type="caution">
    <text evidence="9">The sequence shown here is derived from an EMBL/GenBank/DDBJ whole genome shotgun (WGS) entry which is preliminary data.</text>
</comment>
<dbReference type="GO" id="GO:0030632">
    <property type="term" value="P:D-alanine biosynthetic process"/>
    <property type="evidence" value="ECO:0007669"/>
    <property type="project" value="UniProtKB-UniRule"/>
</dbReference>
<dbReference type="Gene3D" id="3.20.20.10">
    <property type="entry name" value="Alanine racemase"/>
    <property type="match status" value="1"/>
</dbReference>
<dbReference type="GO" id="GO:0005829">
    <property type="term" value="C:cytosol"/>
    <property type="evidence" value="ECO:0007669"/>
    <property type="project" value="TreeGrafter"/>
</dbReference>
<evidence type="ECO:0000256" key="5">
    <source>
        <dbReference type="HAMAP-Rule" id="MF_01201"/>
    </source>
</evidence>
<dbReference type="EC" id="5.1.1.1" evidence="5"/>
<dbReference type="AlphaFoldDB" id="A0A532URK4"/>
<dbReference type="PROSITE" id="PS00395">
    <property type="entry name" value="ALANINE_RACEMASE"/>
    <property type="match status" value="1"/>
</dbReference>
<organism evidence="9 10">
    <name type="scientific">candidate division LCP-89 bacterium B3_LCP</name>
    <dbReference type="NCBI Taxonomy" id="2012998"/>
    <lineage>
        <taxon>Bacteria</taxon>
        <taxon>Pseudomonadati</taxon>
        <taxon>Bacteria division LCP-89</taxon>
    </lineage>
</organism>
<dbReference type="SUPFAM" id="SSF51419">
    <property type="entry name" value="PLP-binding barrel"/>
    <property type="match status" value="1"/>
</dbReference>
<dbReference type="InterPro" id="IPR001608">
    <property type="entry name" value="Ala_racemase_N"/>
</dbReference>
<gene>
    <name evidence="9" type="primary">alr</name>
    <name evidence="9" type="ORF">CEE37_13785</name>
</gene>
<accession>A0A532URK4</accession>
<dbReference type="PANTHER" id="PTHR30511">
    <property type="entry name" value="ALANINE RACEMASE"/>
    <property type="match status" value="1"/>
</dbReference>
<dbReference type="Pfam" id="PF00842">
    <property type="entry name" value="Ala_racemase_C"/>
    <property type="match status" value="1"/>
</dbReference>
<proteinExistence type="inferred from homology"/>
<dbReference type="UniPathway" id="UPA00042">
    <property type="reaction ID" value="UER00497"/>
</dbReference>
<feature type="binding site" evidence="5 7">
    <location>
        <position position="335"/>
    </location>
    <ligand>
        <name>substrate</name>
    </ligand>
</feature>
<dbReference type="Pfam" id="PF01168">
    <property type="entry name" value="Ala_racemase_N"/>
    <property type="match status" value="1"/>
</dbReference>
<dbReference type="SMART" id="SM01005">
    <property type="entry name" value="Ala_racemase_C"/>
    <property type="match status" value="1"/>
</dbReference>
<evidence type="ECO:0000256" key="4">
    <source>
        <dbReference type="ARBA" id="ARBA00023235"/>
    </source>
</evidence>
<dbReference type="PRINTS" id="PR00992">
    <property type="entry name" value="ALARACEMASE"/>
</dbReference>
<reference evidence="9 10" key="1">
    <citation type="submission" date="2017-06" db="EMBL/GenBank/DDBJ databases">
        <title>Novel microbial phyla capable of carbon fixation and sulfur reduction in deep-sea sediments.</title>
        <authorList>
            <person name="Huang J."/>
            <person name="Baker B."/>
            <person name="Wang Y."/>
        </authorList>
    </citation>
    <scope>NUCLEOTIDE SEQUENCE [LARGE SCALE GENOMIC DNA]</scope>
    <source>
        <strain evidence="9">B3_LCP</strain>
    </source>
</reference>
<dbReference type="InterPro" id="IPR020622">
    <property type="entry name" value="Ala_racemase_pyridoxalP-BS"/>
</dbReference>
<keyword evidence="4 5" id="KW-0413">Isomerase</keyword>
<evidence type="ECO:0000256" key="3">
    <source>
        <dbReference type="ARBA" id="ARBA00022898"/>
    </source>
</evidence>
<feature type="modified residue" description="N6-(pyridoxal phosphate)lysine" evidence="5 6">
    <location>
        <position position="60"/>
    </location>
</feature>
<dbReference type="InterPro" id="IPR009006">
    <property type="entry name" value="Ala_racemase/Decarboxylase_C"/>
</dbReference>
<dbReference type="GO" id="GO:0008784">
    <property type="term" value="F:alanine racemase activity"/>
    <property type="evidence" value="ECO:0007669"/>
    <property type="project" value="UniProtKB-UniRule"/>
</dbReference>
<dbReference type="FunFam" id="2.40.37.10:FF:000006">
    <property type="entry name" value="Alanine racemase"/>
    <property type="match status" value="1"/>
</dbReference>
<dbReference type="FunFam" id="3.20.20.10:FF:000002">
    <property type="entry name" value="Alanine racemase"/>
    <property type="match status" value="1"/>
</dbReference>
<dbReference type="EMBL" id="NJBN01000012">
    <property type="protein sequence ID" value="TKJ37580.1"/>
    <property type="molecule type" value="Genomic_DNA"/>
</dbReference>
<evidence type="ECO:0000256" key="2">
    <source>
        <dbReference type="ARBA" id="ARBA00001933"/>
    </source>
</evidence>
<comment type="pathway">
    <text evidence="5">Amino-acid biosynthesis; D-alanine biosynthesis; D-alanine from L-alanine: step 1/1.</text>
</comment>
<evidence type="ECO:0000259" key="8">
    <source>
        <dbReference type="SMART" id="SM01005"/>
    </source>
</evidence>
<comment type="similarity">
    <text evidence="5">Belongs to the alanine racemase family.</text>
</comment>
<dbReference type="Gene3D" id="2.40.37.10">
    <property type="entry name" value="Lyase, Ornithine Decarboxylase, Chain A, domain 1"/>
    <property type="match status" value="1"/>
</dbReference>
<evidence type="ECO:0000256" key="7">
    <source>
        <dbReference type="PIRSR" id="PIRSR600821-52"/>
    </source>
</evidence>
<name>A0A532URK4_UNCL8</name>
<evidence type="ECO:0000256" key="6">
    <source>
        <dbReference type="PIRSR" id="PIRSR600821-50"/>
    </source>
</evidence>
<evidence type="ECO:0000313" key="10">
    <source>
        <dbReference type="Proteomes" id="UP000319619"/>
    </source>
</evidence>
<dbReference type="Proteomes" id="UP000319619">
    <property type="component" value="Unassembled WGS sequence"/>
</dbReference>
<comment type="cofactor">
    <cofactor evidence="2 5 6">
        <name>pyridoxal 5'-phosphate</name>
        <dbReference type="ChEBI" id="CHEBI:597326"/>
    </cofactor>
</comment>
<dbReference type="SUPFAM" id="SSF50621">
    <property type="entry name" value="Alanine racemase C-terminal domain-like"/>
    <property type="match status" value="1"/>
</dbReference>
<evidence type="ECO:0000313" key="9">
    <source>
        <dbReference type="EMBL" id="TKJ37580.1"/>
    </source>
</evidence>
<comment type="catalytic activity">
    <reaction evidence="1 5">
        <text>L-alanine = D-alanine</text>
        <dbReference type="Rhea" id="RHEA:20249"/>
        <dbReference type="ChEBI" id="CHEBI:57416"/>
        <dbReference type="ChEBI" id="CHEBI:57972"/>
        <dbReference type="EC" id="5.1.1.1"/>
    </reaction>
</comment>